<feature type="compositionally biased region" description="Basic and acidic residues" evidence="1">
    <location>
        <begin position="1"/>
        <end position="28"/>
    </location>
</feature>
<dbReference type="EMBL" id="FPCA01000001">
    <property type="protein sequence ID" value="SFU39231.1"/>
    <property type="molecule type" value="Genomic_DNA"/>
</dbReference>
<accession>A0A1I7FST8</accession>
<feature type="region of interest" description="Disordered" evidence="1">
    <location>
        <begin position="162"/>
        <end position="185"/>
    </location>
</feature>
<proteinExistence type="predicted"/>
<dbReference type="AlphaFoldDB" id="A0A1I7FST8"/>
<sequence>MRYDRDNYSDRDRNYSREDRRERNDHPRNYYKAEYGRDAEGYPRYEPNRNNEYRQEGRHVGNMNDSYNQMYDTSNYSNQPRPVEYGLHHATDDDLDRVDYFPYAEGPYAGRERHYSYKKGYNANYDNPEEGDRYRDFDSRGNHGFRHDPGYGVEGNMHEFGNDHFGDRDRTSNNRNYGYFGGYNR</sequence>
<name>A0A1I7FST8_9BACT</name>
<dbReference type="RefSeq" id="WP_071890975.1">
    <property type="nucleotide sequence ID" value="NZ_BMXC01000001.1"/>
</dbReference>
<feature type="compositionally biased region" description="Basic and acidic residues" evidence="1">
    <location>
        <begin position="34"/>
        <end position="50"/>
    </location>
</feature>
<dbReference type="OrthoDB" id="851725at2"/>
<protein>
    <submittedName>
        <fullName evidence="2">Uncharacterized protein</fullName>
    </submittedName>
</protein>
<reference evidence="3" key="1">
    <citation type="submission" date="2016-10" db="EMBL/GenBank/DDBJ databases">
        <authorList>
            <person name="Varghese N."/>
        </authorList>
    </citation>
    <scope>NUCLEOTIDE SEQUENCE [LARGE SCALE GENOMIC DNA]</scope>
    <source>
        <strain evidence="3">DSM 18820</strain>
    </source>
</reference>
<dbReference type="Proteomes" id="UP000182491">
    <property type="component" value="Unassembled WGS sequence"/>
</dbReference>
<evidence type="ECO:0000313" key="2">
    <source>
        <dbReference type="EMBL" id="SFU39231.1"/>
    </source>
</evidence>
<feature type="compositionally biased region" description="Basic and acidic residues" evidence="1">
    <location>
        <begin position="162"/>
        <end position="172"/>
    </location>
</feature>
<feature type="region of interest" description="Disordered" evidence="1">
    <location>
        <begin position="1"/>
        <end position="50"/>
    </location>
</feature>
<dbReference type="STRING" id="388950.GCA_001611675_03574"/>
<keyword evidence="3" id="KW-1185">Reference proteome</keyword>
<evidence type="ECO:0000313" key="3">
    <source>
        <dbReference type="Proteomes" id="UP000182491"/>
    </source>
</evidence>
<organism evidence="2 3">
    <name type="scientific">Pontibacter akesuensis</name>
    <dbReference type="NCBI Taxonomy" id="388950"/>
    <lineage>
        <taxon>Bacteria</taxon>
        <taxon>Pseudomonadati</taxon>
        <taxon>Bacteroidota</taxon>
        <taxon>Cytophagia</taxon>
        <taxon>Cytophagales</taxon>
        <taxon>Hymenobacteraceae</taxon>
        <taxon>Pontibacter</taxon>
    </lineage>
</organism>
<gene>
    <name evidence="2" type="ORF">SAMN04487941_0439</name>
</gene>
<evidence type="ECO:0000256" key="1">
    <source>
        <dbReference type="SAM" id="MobiDB-lite"/>
    </source>
</evidence>